<reference evidence="1" key="1">
    <citation type="journal article" date="2021" name="Front. Microbiol.">
        <title>Comparative Virulence and Genomic Analysis of Streptococcus suis Isolates.</title>
        <authorList>
            <person name="Nicholson T.L."/>
            <person name="Waack U."/>
            <person name="Anderson T.K."/>
            <person name="Bayles D.O."/>
            <person name="Zaia S.R."/>
            <person name="Goertz I."/>
            <person name="Eppinger M."/>
            <person name="Hau S.J."/>
            <person name="Brockmeier S.L."/>
            <person name="Shore S.M."/>
        </authorList>
    </citation>
    <scope>NUCLEOTIDE SEQUENCE</scope>
    <source>
        <strain evidence="1">SRD478</strain>
    </source>
</reference>
<dbReference type="Proteomes" id="UP000323128">
    <property type="component" value="Chromosome"/>
</dbReference>
<dbReference type="Pfam" id="PF01609">
    <property type="entry name" value="DDE_Tnp_1"/>
    <property type="match status" value="1"/>
</dbReference>
<dbReference type="EMBL" id="CP030010">
    <property type="protein sequence ID" value="ASW49868.2"/>
    <property type="molecule type" value="Genomic_DNA"/>
</dbReference>
<dbReference type="GO" id="GO:0006313">
    <property type="term" value="P:DNA transposition"/>
    <property type="evidence" value="ECO:0007669"/>
    <property type="project" value="InterPro"/>
</dbReference>
<dbReference type="GO" id="GO:0003677">
    <property type="term" value="F:DNA binding"/>
    <property type="evidence" value="ECO:0007669"/>
    <property type="project" value="InterPro"/>
</dbReference>
<sequence length="326" mass="37286">MLKENFTGLLQDGKWVDQWYDTKSTGGKFVRTVTQFRNWITPDGQAGPTGEGGFKAESGRYHLYISLACPWASRTLIMRKLKGLEDHISLSIVHPLMLENGWTFADGPGVIKDSLFNSDYLYQVYLKADQNYTGRVTVPVLWDKETNTIVSNESAEIMRMFNSAFNDITGNYDDYYPANLQAEIDAMNDFVYPNINNGVYKAGFSTSQAVYEKEVKNLFSALDKLEKHLADKDYLVGNQLTEADIRLFTTLVRFDPVYFGHFKCNTKALVDYPNLWHYTKRLYNHAGIAETVDFNHIKQHYYGSHKTINPTGIVPVGPYLDWTLEN</sequence>
<protein>
    <submittedName>
        <fullName evidence="1">Glutathione S-transferase family protein</fullName>
    </submittedName>
</protein>
<dbReference type="GO" id="GO:0004803">
    <property type="term" value="F:transposase activity"/>
    <property type="evidence" value="ECO:0007669"/>
    <property type="project" value="InterPro"/>
</dbReference>
<dbReference type="InterPro" id="IPR002559">
    <property type="entry name" value="Transposase_11"/>
</dbReference>
<proteinExistence type="predicted"/>
<dbReference type="NCBIfam" id="NF033520">
    <property type="entry name" value="transpos_IS982"/>
    <property type="match status" value="1"/>
</dbReference>
<accession>A0A3Q8BCN9</accession>
<evidence type="ECO:0000313" key="1">
    <source>
        <dbReference type="EMBL" id="ASW49868.2"/>
    </source>
</evidence>
<gene>
    <name evidence="1" type="ORF">A7J08_06115</name>
</gene>
<name>A0A3Q8BCN9_STRSU</name>
<organism evidence="1">
    <name type="scientific">Streptococcus suis</name>
    <dbReference type="NCBI Taxonomy" id="1307"/>
    <lineage>
        <taxon>Bacteria</taxon>
        <taxon>Bacillati</taxon>
        <taxon>Bacillota</taxon>
        <taxon>Bacilli</taxon>
        <taxon>Lactobacillales</taxon>
        <taxon>Streptococcaceae</taxon>
        <taxon>Streptococcus</taxon>
    </lineage>
</organism>